<dbReference type="PANTHER" id="PTHR45960">
    <property type="entry name" value="GRB2-ASSOCIATED-BINDING PROTEIN"/>
    <property type="match status" value="1"/>
</dbReference>
<organism evidence="3">
    <name type="scientific">Arion vulgaris</name>
    <dbReference type="NCBI Taxonomy" id="1028688"/>
    <lineage>
        <taxon>Eukaryota</taxon>
        <taxon>Metazoa</taxon>
        <taxon>Spiralia</taxon>
        <taxon>Lophotrochozoa</taxon>
        <taxon>Mollusca</taxon>
        <taxon>Gastropoda</taxon>
        <taxon>Heterobranchia</taxon>
        <taxon>Euthyneura</taxon>
        <taxon>Panpulmonata</taxon>
        <taxon>Eupulmonata</taxon>
        <taxon>Stylommatophora</taxon>
        <taxon>Helicina</taxon>
        <taxon>Arionoidea</taxon>
        <taxon>Arionidae</taxon>
        <taxon>Arion</taxon>
    </lineage>
</organism>
<dbReference type="InterPro" id="IPR001849">
    <property type="entry name" value="PH_domain"/>
</dbReference>
<reference evidence="3" key="1">
    <citation type="submission" date="2014-12" db="EMBL/GenBank/DDBJ databases">
        <title>Insight into the proteome of Arion vulgaris.</title>
        <authorList>
            <person name="Aradska J."/>
            <person name="Bulat T."/>
            <person name="Smidak R."/>
            <person name="Sarate P."/>
            <person name="Gangsoo J."/>
            <person name="Sialana F."/>
            <person name="Bilban M."/>
            <person name="Lubec G."/>
        </authorList>
    </citation>
    <scope>NUCLEOTIDE SEQUENCE</scope>
    <source>
        <tissue evidence="3">Skin</tissue>
    </source>
</reference>
<name>A0A0B6ZPU5_9EUPU</name>
<dbReference type="SUPFAM" id="SSF50729">
    <property type="entry name" value="PH domain-like"/>
    <property type="match status" value="1"/>
</dbReference>
<dbReference type="InterPro" id="IPR046355">
    <property type="entry name" value="Gab1-4-like"/>
</dbReference>
<dbReference type="PROSITE" id="PS50003">
    <property type="entry name" value="PH_DOMAIN"/>
    <property type="match status" value="1"/>
</dbReference>
<proteinExistence type="predicted"/>
<dbReference type="EMBL" id="HACG01022996">
    <property type="protein sequence ID" value="CEK69861.1"/>
    <property type="molecule type" value="Transcribed_RNA"/>
</dbReference>
<feature type="compositionally biased region" description="Polar residues" evidence="1">
    <location>
        <begin position="163"/>
        <end position="174"/>
    </location>
</feature>
<feature type="region of interest" description="Disordered" evidence="1">
    <location>
        <begin position="159"/>
        <end position="300"/>
    </location>
</feature>
<dbReference type="PANTHER" id="PTHR45960:SF2">
    <property type="entry name" value="PROTEIN DAUGHTER OF SEVENLESS"/>
    <property type="match status" value="1"/>
</dbReference>
<feature type="compositionally biased region" description="Basic and acidic residues" evidence="1">
    <location>
        <begin position="287"/>
        <end position="300"/>
    </location>
</feature>
<feature type="non-terminal residue" evidence="3">
    <location>
        <position position="300"/>
    </location>
</feature>
<evidence type="ECO:0000313" key="3">
    <source>
        <dbReference type="EMBL" id="CEK69861.1"/>
    </source>
</evidence>
<feature type="domain" description="PH" evidence="2">
    <location>
        <begin position="12"/>
        <end position="130"/>
    </location>
</feature>
<dbReference type="Gene3D" id="2.30.29.30">
    <property type="entry name" value="Pleckstrin-homology domain (PH domain)/Phosphotyrosine-binding domain (PTB)"/>
    <property type="match status" value="1"/>
</dbReference>
<feature type="compositionally biased region" description="Polar residues" evidence="1">
    <location>
        <begin position="249"/>
        <end position="262"/>
    </location>
</feature>
<dbReference type="AlphaFoldDB" id="A0A0B6ZPU5"/>
<evidence type="ECO:0000256" key="1">
    <source>
        <dbReference type="SAM" id="MobiDB-lite"/>
    </source>
</evidence>
<gene>
    <name evidence="3" type="primary">ORF71918</name>
</gene>
<accession>A0A0B6ZPU5</accession>
<sequence>MNRRKAATKMTNIVHAGWMTKSPPERKLRKHFKIFRSQWKKRYFVLRKPSGSLPDQYELYYYKDQRCNNKKGSIDLEQCEQIIEALDSDIFPYLLAIKTSYKNKVRTYFLATDTENDMNSWVRWLCHICGLRPEDQPTDIPDLKPDTATETAELALELAGKPNTVNGVSNSPQPQAKKATPSPLPISPQPTSSQPTSPQTKDVHQESPPLFASTENRRTKQRWSVEDNIDVENRPDSDVPPLPLKRQANRSNGMLNNGTFTHKNVYDHPPLQHKHSGPYHVPPNVGTRDRKISSEDTDKI</sequence>
<protein>
    <recommendedName>
        <fullName evidence="2">PH domain-containing protein</fullName>
    </recommendedName>
</protein>
<dbReference type="Pfam" id="PF00169">
    <property type="entry name" value="PH"/>
    <property type="match status" value="1"/>
</dbReference>
<feature type="compositionally biased region" description="Low complexity" evidence="1">
    <location>
        <begin position="189"/>
        <end position="200"/>
    </location>
</feature>
<dbReference type="GO" id="GO:0007165">
    <property type="term" value="P:signal transduction"/>
    <property type="evidence" value="ECO:0007669"/>
    <property type="project" value="TreeGrafter"/>
</dbReference>
<dbReference type="GO" id="GO:0005737">
    <property type="term" value="C:cytoplasm"/>
    <property type="evidence" value="ECO:0007669"/>
    <property type="project" value="TreeGrafter"/>
</dbReference>
<dbReference type="InterPro" id="IPR011993">
    <property type="entry name" value="PH-like_dom_sf"/>
</dbReference>
<evidence type="ECO:0000259" key="2">
    <source>
        <dbReference type="PROSITE" id="PS50003"/>
    </source>
</evidence>
<dbReference type="SMART" id="SM00233">
    <property type="entry name" value="PH"/>
    <property type="match status" value="1"/>
</dbReference>
<dbReference type="GO" id="GO:0035591">
    <property type="term" value="F:signaling adaptor activity"/>
    <property type="evidence" value="ECO:0007669"/>
    <property type="project" value="TreeGrafter"/>
</dbReference>